<dbReference type="GO" id="GO:0051075">
    <property type="term" value="F:S-adenosylmethionine:tRNA ribosyltransferase-isomerase activity"/>
    <property type="evidence" value="ECO:0007669"/>
    <property type="project" value="UniProtKB-EC"/>
</dbReference>
<comment type="subcellular location">
    <subcellularLocation>
        <location evidence="5">Cytoplasm</location>
    </subcellularLocation>
</comment>
<comment type="similarity">
    <text evidence="5">Belongs to the QueA family.</text>
</comment>
<evidence type="ECO:0000313" key="7">
    <source>
        <dbReference type="Proteomes" id="UP001214250"/>
    </source>
</evidence>
<dbReference type="SUPFAM" id="SSF111337">
    <property type="entry name" value="QueA-like"/>
    <property type="match status" value="1"/>
</dbReference>
<comment type="pathway">
    <text evidence="5">tRNA modification; tRNA-queuosine biosynthesis.</text>
</comment>
<comment type="function">
    <text evidence="5">Transfers and isomerizes the ribose moiety from AdoMet to the 7-aminomethyl group of 7-deazaguanine (preQ1-tRNA) to give epoxyqueuosine (oQ-tRNA).</text>
</comment>
<dbReference type="HAMAP" id="MF_00113">
    <property type="entry name" value="QueA"/>
    <property type="match status" value="1"/>
</dbReference>
<accession>A0ABY7VPK0</accession>
<dbReference type="Proteomes" id="UP001214250">
    <property type="component" value="Chromosome 1"/>
</dbReference>
<evidence type="ECO:0000256" key="3">
    <source>
        <dbReference type="ARBA" id="ARBA00022691"/>
    </source>
</evidence>
<dbReference type="Gene3D" id="2.40.10.240">
    <property type="entry name" value="QueA-like"/>
    <property type="match status" value="1"/>
</dbReference>
<organism evidence="6 7">
    <name type="scientific">Lentisphaera profundi</name>
    <dbReference type="NCBI Taxonomy" id="1658616"/>
    <lineage>
        <taxon>Bacteria</taxon>
        <taxon>Pseudomonadati</taxon>
        <taxon>Lentisphaerota</taxon>
        <taxon>Lentisphaeria</taxon>
        <taxon>Lentisphaerales</taxon>
        <taxon>Lentisphaeraceae</taxon>
        <taxon>Lentisphaera</taxon>
    </lineage>
</organism>
<dbReference type="PANTHER" id="PTHR30307:SF0">
    <property type="entry name" value="S-ADENOSYLMETHIONINE:TRNA RIBOSYLTRANSFERASE-ISOMERASE"/>
    <property type="match status" value="1"/>
</dbReference>
<protein>
    <recommendedName>
        <fullName evidence="5">S-adenosylmethionine:tRNA ribosyltransferase-isomerase</fullName>
        <ecNumber evidence="5">2.4.99.17</ecNumber>
    </recommendedName>
    <alternativeName>
        <fullName evidence="5">Queuosine biosynthesis protein QueA</fullName>
    </alternativeName>
</protein>
<dbReference type="NCBIfam" id="NF001140">
    <property type="entry name" value="PRK00147.1"/>
    <property type="match status" value="1"/>
</dbReference>
<dbReference type="InterPro" id="IPR003699">
    <property type="entry name" value="QueA"/>
</dbReference>
<keyword evidence="7" id="KW-1185">Reference proteome</keyword>
<keyword evidence="6" id="KW-0328">Glycosyltransferase</keyword>
<dbReference type="InterPro" id="IPR042118">
    <property type="entry name" value="QueA_dom1"/>
</dbReference>
<name>A0ABY7VPK0_9BACT</name>
<sequence>MSTHLKDYNFHLPEELIAQRPPEERHQSRMMVIDRSTSSREIIPFQEFPSFLKEGDLIVRNNTKVIPARLFGHKKESGGKVQALLCEERKTGLWQAMLKPGRRLRADTIIQIENTKDEYFTVKEKLDDGTYLIQFSNPDVLSVLDKYGHIPLPPYMNREDDEQDRQRYQTVFADQPGAVAAPTAGLHFTDDIFAQCAEKGASFTDLTLHTGIGTFQPVSCEDLSQHQMHSEFFELSESSAKKIHTTKKNGGRIFAIGTTSVRTLETCANPKNFIQAGKGKTQIFLYPPKTPQVTDCLLTNFHLPKSTLLMLVSTFFPREEVLAAYESAVENQMRFFSYGDCMLIV</sequence>
<evidence type="ECO:0000256" key="4">
    <source>
        <dbReference type="ARBA" id="ARBA00022785"/>
    </source>
</evidence>
<evidence type="ECO:0000256" key="2">
    <source>
        <dbReference type="ARBA" id="ARBA00022679"/>
    </source>
</evidence>
<dbReference type="EC" id="2.4.99.17" evidence="5"/>
<keyword evidence="2 5" id="KW-0808">Transferase</keyword>
<keyword evidence="1 5" id="KW-0963">Cytoplasm</keyword>
<comment type="subunit">
    <text evidence="5">Monomer.</text>
</comment>
<dbReference type="RefSeq" id="WP_274149336.1">
    <property type="nucleotide sequence ID" value="NZ_CP117811.1"/>
</dbReference>
<dbReference type="Gene3D" id="3.40.1780.10">
    <property type="entry name" value="QueA-like"/>
    <property type="match status" value="1"/>
</dbReference>
<dbReference type="InterPro" id="IPR042119">
    <property type="entry name" value="QueA_dom2"/>
</dbReference>
<evidence type="ECO:0000313" key="6">
    <source>
        <dbReference type="EMBL" id="WDE95632.1"/>
    </source>
</evidence>
<dbReference type="EMBL" id="CP117811">
    <property type="protein sequence ID" value="WDE95632.1"/>
    <property type="molecule type" value="Genomic_DNA"/>
</dbReference>
<keyword evidence="4 5" id="KW-0671">Queuosine biosynthesis</keyword>
<reference evidence="6 7" key="1">
    <citation type="submission" date="2023-02" db="EMBL/GenBank/DDBJ databases">
        <title>Genome sequence of Lentisphaera profundi SAORIC-696.</title>
        <authorList>
            <person name="Kim e."/>
            <person name="Cho J.-C."/>
            <person name="Choi A."/>
            <person name="Kang I."/>
        </authorList>
    </citation>
    <scope>NUCLEOTIDE SEQUENCE [LARGE SCALE GENOMIC DNA]</scope>
    <source>
        <strain evidence="6 7">SAORIC-696</strain>
    </source>
</reference>
<proteinExistence type="inferred from homology"/>
<dbReference type="Pfam" id="PF02547">
    <property type="entry name" value="Queuosine_synth"/>
    <property type="match status" value="1"/>
</dbReference>
<gene>
    <name evidence="5 6" type="primary">queA</name>
    <name evidence="6" type="ORF">PQO03_07845</name>
</gene>
<evidence type="ECO:0000256" key="5">
    <source>
        <dbReference type="HAMAP-Rule" id="MF_00113"/>
    </source>
</evidence>
<dbReference type="PANTHER" id="PTHR30307">
    <property type="entry name" value="S-ADENOSYLMETHIONINE:TRNA RIBOSYLTRANSFERASE-ISOMERASE"/>
    <property type="match status" value="1"/>
</dbReference>
<evidence type="ECO:0000256" key="1">
    <source>
        <dbReference type="ARBA" id="ARBA00022490"/>
    </source>
</evidence>
<dbReference type="InterPro" id="IPR036100">
    <property type="entry name" value="QueA_sf"/>
</dbReference>
<dbReference type="NCBIfam" id="TIGR00113">
    <property type="entry name" value="queA"/>
    <property type="match status" value="1"/>
</dbReference>
<comment type="catalytic activity">
    <reaction evidence="5">
        <text>7-aminomethyl-7-carbaguanosine(34) in tRNA + S-adenosyl-L-methionine = epoxyqueuosine(34) in tRNA + adenine + L-methionine + 2 H(+)</text>
        <dbReference type="Rhea" id="RHEA:32155"/>
        <dbReference type="Rhea" id="RHEA-COMP:10342"/>
        <dbReference type="Rhea" id="RHEA-COMP:18582"/>
        <dbReference type="ChEBI" id="CHEBI:15378"/>
        <dbReference type="ChEBI" id="CHEBI:16708"/>
        <dbReference type="ChEBI" id="CHEBI:57844"/>
        <dbReference type="ChEBI" id="CHEBI:59789"/>
        <dbReference type="ChEBI" id="CHEBI:82833"/>
        <dbReference type="ChEBI" id="CHEBI:194443"/>
        <dbReference type="EC" id="2.4.99.17"/>
    </reaction>
</comment>
<keyword evidence="3 5" id="KW-0949">S-adenosyl-L-methionine</keyword>